<accession>A0ABR4PIX2</accession>
<protein>
    <submittedName>
        <fullName evidence="3">Uncharacterized protein</fullName>
    </submittedName>
</protein>
<feature type="region of interest" description="Disordered" evidence="1">
    <location>
        <begin position="26"/>
        <end position="52"/>
    </location>
</feature>
<feature type="transmembrane region" description="Helical" evidence="2">
    <location>
        <begin position="129"/>
        <end position="148"/>
    </location>
</feature>
<keyword evidence="4" id="KW-1185">Reference proteome</keyword>
<sequence length="215" mass="24469">MSSQQGDDVAPTPDEQKSAPVAVRAKLHSLSFDEQIKTPRRPRTARTRPASPHPDFVNYTINRFPPKRDMRAAKNIGSQQQNEHTFLSKLSVTLTLWNFLVAVPIAYALAVGIKFVMEKSGFCLYNDILLLRSLFIVFNMLFILSWAVQLDKQAQKAKCDKELAVWDARIAQLEQALADIQARQIEEQFFPDASSIDDEIEKPRGRALQRVQRES</sequence>
<feature type="transmembrane region" description="Helical" evidence="2">
    <location>
        <begin position="96"/>
        <end position="117"/>
    </location>
</feature>
<evidence type="ECO:0000313" key="3">
    <source>
        <dbReference type="EMBL" id="KAL3423266.1"/>
    </source>
</evidence>
<gene>
    <name evidence="3" type="ORF">PVAG01_05013</name>
</gene>
<dbReference type="Proteomes" id="UP001629113">
    <property type="component" value="Unassembled WGS sequence"/>
</dbReference>
<keyword evidence="2" id="KW-1133">Transmembrane helix</keyword>
<keyword evidence="2" id="KW-0472">Membrane</keyword>
<feature type="region of interest" description="Disordered" evidence="1">
    <location>
        <begin position="1"/>
        <end position="20"/>
    </location>
</feature>
<comment type="caution">
    <text evidence="3">The sequence shown here is derived from an EMBL/GenBank/DDBJ whole genome shotgun (WGS) entry which is preliminary data.</text>
</comment>
<evidence type="ECO:0000256" key="1">
    <source>
        <dbReference type="SAM" id="MobiDB-lite"/>
    </source>
</evidence>
<name>A0ABR4PIX2_9HELO</name>
<evidence type="ECO:0000256" key="2">
    <source>
        <dbReference type="SAM" id="Phobius"/>
    </source>
</evidence>
<organism evidence="3 4">
    <name type="scientific">Phlyctema vagabunda</name>
    <dbReference type="NCBI Taxonomy" id="108571"/>
    <lineage>
        <taxon>Eukaryota</taxon>
        <taxon>Fungi</taxon>
        <taxon>Dikarya</taxon>
        <taxon>Ascomycota</taxon>
        <taxon>Pezizomycotina</taxon>
        <taxon>Leotiomycetes</taxon>
        <taxon>Helotiales</taxon>
        <taxon>Dermateaceae</taxon>
        <taxon>Phlyctema</taxon>
    </lineage>
</organism>
<reference evidence="3 4" key="1">
    <citation type="submission" date="2024-06" db="EMBL/GenBank/DDBJ databases">
        <title>Complete genome of Phlyctema vagabunda strain 19-DSS-EL-015.</title>
        <authorList>
            <person name="Fiorenzani C."/>
        </authorList>
    </citation>
    <scope>NUCLEOTIDE SEQUENCE [LARGE SCALE GENOMIC DNA]</scope>
    <source>
        <strain evidence="3 4">19-DSS-EL-015</strain>
    </source>
</reference>
<dbReference type="EMBL" id="JBFCZG010000004">
    <property type="protein sequence ID" value="KAL3423266.1"/>
    <property type="molecule type" value="Genomic_DNA"/>
</dbReference>
<keyword evidence="2" id="KW-0812">Transmembrane</keyword>
<proteinExistence type="predicted"/>
<evidence type="ECO:0000313" key="4">
    <source>
        <dbReference type="Proteomes" id="UP001629113"/>
    </source>
</evidence>